<sequence>MNIKPIKTKIDYQQALREIESLFSALPNTKEGEKLEILTTLVEAYEQEHYPIEPPSSLEAILYHLESRHQGLSLFIEGLKRRGVSEEVIKEALTDLSNVLGS</sequence>
<dbReference type="AlphaFoldDB" id="G5JE24"/>
<dbReference type="RefSeq" id="WP_007313392.1">
    <property type="nucleotide sequence ID" value="NZ_AESD01000904.1"/>
</dbReference>
<name>G5JE24_CROWT</name>
<evidence type="ECO:0000313" key="2">
    <source>
        <dbReference type="Proteomes" id="UP000003477"/>
    </source>
</evidence>
<accession>G5JE24</accession>
<dbReference type="EMBL" id="AESD01000904">
    <property type="protein sequence ID" value="EHJ09566.1"/>
    <property type="molecule type" value="Genomic_DNA"/>
</dbReference>
<reference evidence="1 2" key="1">
    <citation type="journal article" date="2011" name="Front. Microbiol.">
        <title>Two Strains of Crocosphaera watsonii with Highly Conserved Genomes are Distinguished by Strain-Specific Features.</title>
        <authorList>
            <person name="Bench S.R."/>
            <person name="Ilikchyan I.N."/>
            <person name="Tripp H.J."/>
            <person name="Zehr J.P."/>
        </authorList>
    </citation>
    <scope>NUCLEOTIDE SEQUENCE [LARGE SCALE GENOMIC DNA]</scope>
    <source>
        <strain evidence="1 2">WH 0003</strain>
    </source>
</reference>
<organism evidence="1 2">
    <name type="scientific">Crocosphaera watsonii WH 0003</name>
    <dbReference type="NCBI Taxonomy" id="423471"/>
    <lineage>
        <taxon>Bacteria</taxon>
        <taxon>Bacillati</taxon>
        <taxon>Cyanobacteriota</taxon>
        <taxon>Cyanophyceae</taxon>
        <taxon>Oscillatoriophycideae</taxon>
        <taxon>Chroococcales</taxon>
        <taxon>Aphanothecaceae</taxon>
        <taxon>Crocosphaera</taxon>
    </lineage>
</organism>
<comment type="caution">
    <text evidence="1">The sequence shown here is derived from an EMBL/GenBank/DDBJ whole genome shotgun (WGS) entry which is preliminary data.</text>
</comment>
<evidence type="ECO:0000313" key="1">
    <source>
        <dbReference type="EMBL" id="EHJ09566.1"/>
    </source>
</evidence>
<dbReference type="PATRIC" id="fig|423471.3.peg.5293"/>
<dbReference type="GeneID" id="88768944"/>
<gene>
    <name evidence="1" type="ORF">CWATWH0003_B011</name>
</gene>
<protein>
    <submittedName>
        <fullName evidence="1">Helix-turn-helix domain protein</fullName>
    </submittedName>
</protein>
<dbReference type="Proteomes" id="UP000003477">
    <property type="component" value="Unassembled WGS sequence"/>
</dbReference>
<proteinExistence type="predicted"/>